<proteinExistence type="predicted"/>
<dbReference type="PANTHER" id="PTHR33055">
    <property type="entry name" value="TRANSPOSASE FOR INSERTION SEQUENCE ELEMENT IS1111A"/>
    <property type="match status" value="1"/>
</dbReference>
<evidence type="ECO:0000313" key="2">
    <source>
        <dbReference type="EMBL" id="AEQ20620.1"/>
    </source>
</evidence>
<evidence type="ECO:0000259" key="1">
    <source>
        <dbReference type="Pfam" id="PF01548"/>
    </source>
</evidence>
<dbReference type="Pfam" id="PF01548">
    <property type="entry name" value="DEDD_Tnp_IS110"/>
    <property type="match status" value="1"/>
</dbReference>
<reference evidence="2" key="1">
    <citation type="journal article" date="2004" name="Appl. Environ. Microbiol.">
        <title>Long-chain N-acyltyrosine synthases from environmental DNA.</title>
        <authorList>
            <person name="Brady S.F."/>
            <person name="Chao C.J."/>
            <person name="Clardy J."/>
        </authorList>
    </citation>
    <scope>NUCLEOTIDE SEQUENCE</scope>
</reference>
<dbReference type="GO" id="GO:0006313">
    <property type="term" value="P:DNA transposition"/>
    <property type="evidence" value="ECO:0007669"/>
    <property type="project" value="InterPro"/>
</dbReference>
<dbReference type="GO" id="GO:0004803">
    <property type="term" value="F:transposase activity"/>
    <property type="evidence" value="ECO:0007669"/>
    <property type="project" value="InterPro"/>
</dbReference>
<feature type="domain" description="Transposase IS110-like N-terminal" evidence="1">
    <location>
        <begin position="10"/>
        <end position="156"/>
    </location>
</feature>
<organism evidence="2">
    <name type="scientific">uncultured bacterium CSLF43</name>
    <dbReference type="NCBI Taxonomy" id="1091575"/>
    <lineage>
        <taxon>Bacteria</taxon>
        <taxon>environmental samples</taxon>
    </lineage>
</organism>
<dbReference type="InterPro" id="IPR002525">
    <property type="entry name" value="Transp_IS110-like_N"/>
</dbReference>
<dbReference type="InterPro" id="IPR047650">
    <property type="entry name" value="Transpos_IS110"/>
</dbReference>
<dbReference type="GO" id="GO:0003677">
    <property type="term" value="F:DNA binding"/>
    <property type="evidence" value="ECO:0007669"/>
    <property type="project" value="InterPro"/>
</dbReference>
<name>G4WW18_9BACT</name>
<dbReference type="AlphaFoldDB" id="G4WW18"/>
<dbReference type="EMBL" id="JF429417">
    <property type="protein sequence ID" value="AEQ20620.1"/>
    <property type="molecule type" value="Genomic_DNA"/>
</dbReference>
<sequence>MKILYRRCAALDVHKKTVCACIRETRSDGEVDIIEETFDTFTDGSEQLRDWLKQHPVRRVAMESTGVYWIPAWNVLEPAKYGLEPLLVNPMLVKALPGSKTDAKDAARIAELHQYGLLRGSFIPPRPIRRLRDLTRRRTHLTQDANRITNRIGRWLECANVKLGSVASNIVGVSGRKMLRAMAHGEGGPEQWAAMALGKLKDKEADLVRALNGRFNDHFR</sequence>
<protein>
    <submittedName>
        <fullName evidence="2">Transposase</fullName>
    </submittedName>
</protein>
<accession>G4WW18</accession>
<reference evidence="2" key="2">
    <citation type="journal article" date="2011" name="J. Bacteriol.">
        <title>Long-chain N-acyl amino acid synthases are linked to the putative PEP-CTERM/exosortase protein-sorting system in Gram-negative bacteria.</title>
        <authorList>
            <person name="Craig J.W."/>
            <person name="Cherry M.A."/>
            <person name="Brady S.F."/>
        </authorList>
    </citation>
    <scope>NUCLEOTIDE SEQUENCE</scope>
</reference>